<dbReference type="AlphaFoldDB" id="A0A4U6SQ77"/>
<dbReference type="EMBL" id="CM016560">
    <property type="protein sequence ID" value="TKV90639.1"/>
    <property type="molecule type" value="Genomic_DNA"/>
</dbReference>
<evidence type="ECO:0000313" key="2">
    <source>
        <dbReference type="EMBL" id="TKV90639.1"/>
    </source>
</evidence>
<feature type="region of interest" description="Disordered" evidence="1">
    <location>
        <begin position="105"/>
        <end position="125"/>
    </location>
</feature>
<protein>
    <submittedName>
        <fullName evidence="2">Uncharacterized protein</fullName>
    </submittedName>
</protein>
<proteinExistence type="predicted"/>
<reference evidence="2" key="1">
    <citation type="submission" date="2019-03" db="EMBL/GenBank/DDBJ databases">
        <title>WGS assembly of Setaria viridis.</title>
        <authorList>
            <person name="Huang P."/>
            <person name="Jenkins J."/>
            <person name="Grimwood J."/>
            <person name="Barry K."/>
            <person name="Healey A."/>
            <person name="Mamidi S."/>
            <person name="Sreedasyam A."/>
            <person name="Shu S."/>
            <person name="Feldman M."/>
            <person name="Wu J."/>
            <person name="Yu Y."/>
            <person name="Chen C."/>
            <person name="Johnson J."/>
            <person name="Rokhsar D."/>
            <person name="Baxter I."/>
            <person name="Schmutz J."/>
            <person name="Brutnell T."/>
            <person name="Kellogg E."/>
        </authorList>
    </citation>
    <scope>NUCLEOTIDE SEQUENCE [LARGE SCALE GENOMIC DNA]</scope>
</reference>
<keyword evidence="3" id="KW-1185">Reference proteome</keyword>
<gene>
    <name evidence="2" type="ORF">SEVIR_9G043100v2</name>
</gene>
<evidence type="ECO:0000313" key="3">
    <source>
        <dbReference type="Proteomes" id="UP000298652"/>
    </source>
</evidence>
<dbReference type="Proteomes" id="UP000298652">
    <property type="component" value="Chromosome 9"/>
</dbReference>
<organism evidence="2 3">
    <name type="scientific">Setaria viridis</name>
    <name type="common">Green bristlegrass</name>
    <name type="synonym">Setaria italica subsp. viridis</name>
    <dbReference type="NCBI Taxonomy" id="4556"/>
    <lineage>
        <taxon>Eukaryota</taxon>
        <taxon>Viridiplantae</taxon>
        <taxon>Streptophyta</taxon>
        <taxon>Embryophyta</taxon>
        <taxon>Tracheophyta</taxon>
        <taxon>Spermatophyta</taxon>
        <taxon>Magnoliopsida</taxon>
        <taxon>Liliopsida</taxon>
        <taxon>Poales</taxon>
        <taxon>Poaceae</taxon>
        <taxon>PACMAD clade</taxon>
        <taxon>Panicoideae</taxon>
        <taxon>Panicodae</taxon>
        <taxon>Paniceae</taxon>
        <taxon>Cenchrinae</taxon>
        <taxon>Setaria</taxon>
    </lineage>
</organism>
<evidence type="ECO:0000256" key="1">
    <source>
        <dbReference type="SAM" id="MobiDB-lite"/>
    </source>
</evidence>
<accession>A0A4U6SQ77</accession>
<sequence>MAACSGTVLGLQHAVEVVHLQGARALGSGWKQYDCDCYGRSPRSAAILTLHAKTCHGYFFFSVGQRCGLVGVVLSGRANGVSCHGHPRRNKKPPRQTRSLLRRGVLHRPPPPRDHARAVRRQARAPRPHRVPWRLAVWPLPVRLCGCGARCVQQISQLANQAGDPSKALAGWPQLVRLYGTQRLDGHTLLHGGRCGRL</sequence>
<name>A0A4U6SQ77_SETVI</name>
<dbReference type="Gramene" id="TKV90639">
    <property type="protein sequence ID" value="TKV90639"/>
    <property type="gene ID" value="SEVIR_9G043100v2"/>
</dbReference>